<proteinExistence type="predicted"/>
<dbReference type="Gene3D" id="2.120.10.30">
    <property type="entry name" value="TolB, C-terminal domain"/>
    <property type="match status" value="1"/>
</dbReference>
<reference evidence="3 4" key="1">
    <citation type="journal article" date="2015" name="Int. J. Syst. Evol. Microbiol.">
        <title>Description of Sphingopyxis fribergensis sp. nov. - a soil bacterium with the ability to degrade styrene and phenylacetic acid.</title>
        <authorList>
            <person name="Oelschlagel M."/>
            <person name="Ruckert C."/>
            <person name="Kalinowski J."/>
            <person name="Schmidt G."/>
            <person name="Schlomann M."/>
            <person name="Tischler D."/>
        </authorList>
    </citation>
    <scope>NUCLEOTIDE SEQUENCE [LARGE SCALE GENOMIC DNA]</scope>
    <source>
        <strain evidence="3 4">Kp5.2</strain>
        <plasmid evidence="3">pSfKp5.2</plasmid>
    </source>
</reference>
<dbReference type="GO" id="GO:0006508">
    <property type="term" value="P:proteolysis"/>
    <property type="evidence" value="ECO:0007669"/>
    <property type="project" value="InterPro"/>
</dbReference>
<organism evidence="3 4">
    <name type="scientific">Sphingopyxis fribergensis</name>
    <dbReference type="NCBI Taxonomy" id="1515612"/>
    <lineage>
        <taxon>Bacteria</taxon>
        <taxon>Pseudomonadati</taxon>
        <taxon>Pseudomonadota</taxon>
        <taxon>Alphaproteobacteria</taxon>
        <taxon>Sphingomonadales</taxon>
        <taxon>Sphingomonadaceae</taxon>
        <taxon>Sphingopyxis</taxon>
    </lineage>
</organism>
<evidence type="ECO:0000256" key="1">
    <source>
        <dbReference type="SAM" id="SignalP"/>
    </source>
</evidence>
<feature type="domain" description="Peptidase S9 prolyl oligopeptidase catalytic" evidence="2">
    <location>
        <begin position="520"/>
        <end position="675"/>
    </location>
</feature>
<dbReference type="InterPro" id="IPR011042">
    <property type="entry name" value="6-blade_b-propeller_TolB-like"/>
</dbReference>
<keyword evidence="3" id="KW-0614">Plasmid</keyword>
<dbReference type="AlphaFoldDB" id="A0A0A7PNQ6"/>
<keyword evidence="3" id="KW-0378">Hydrolase</keyword>
<dbReference type="SUPFAM" id="SSF82171">
    <property type="entry name" value="DPP6 N-terminal domain-like"/>
    <property type="match status" value="1"/>
</dbReference>
<dbReference type="SUPFAM" id="SSF53474">
    <property type="entry name" value="alpha/beta-Hydrolases"/>
    <property type="match status" value="1"/>
</dbReference>
<keyword evidence="3" id="KW-0031">Aminopeptidase</keyword>
<gene>
    <name evidence="3" type="ORF">SKP52_24270</name>
</gene>
<keyword evidence="3" id="KW-0645">Protease</keyword>
<dbReference type="InterPro" id="IPR053536">
    <property type="entry name" value="Lasso_peptide_isopeptidase"/>
</dbReference>
<accession>A0A0A7PNQ6</accession>
<geneLocation type="plasmid" evidence="3 4">
    <name>pSfKp5.2</name>
</geneLocation>
<protein>
    <submittedName>
        <fullName evidence="3">Dipeptidyl aminopeptidases/acylaminoacyl-peptidases-like protein</fullName>
    </submittedName>
</protein>
<keyword evidence="1" id="KW-0732">Signal</keyword>
<dbReference type="HOGENOM" id="CLU_391760_0_0_5"/>
<dbReference type="InterPro" id="IPR001375">
    <property type="entry name" value="Peptidase_S9_cat"/>
</dbReference>
<dbReference type="InterPro" id="IPR029058">
    <property type="entry name" value="AB_hydrolase_fold"/>
</dbReference>
<sequence length="704" mass="79344">MSFPKRFAATLMAGAAGVLPHSALAADVCARLAPPAQKEIRSGLVTPELLAQLRDIGPATLPDRRRKLFTISPDGKWVAFFLHRGFPNENVYCAGLAILSLERPANVRILDFSRELIRDEPPRYGWATFPIGTAAPVTPRWEPAGRWIAYLKREHGLTQVWRVDVGTGAASQVTNSLVNVDDFRITEDGRTVVYSSRPKLPEKSAEIDREGLRGWRFDARAFPVRGARPQTPDADRFLTSVDLEEGREREARADEANLFDIARGLPGNTTAYSRAAGGSEAWAETIDTPLFPPLYRLTAKRNEKSEQCHFRACEFDWSTSVWWNDDGTRIRFTRREGWANSLTAIYEWIPGRGEPKRVLLTSNALIECQPIADDLLCLQERSQRPRHFVRLQLAAGQIKEIFDPNPEFSNLSLGRVERLNWLNAKNVPFYGDLVYPVGYEPGRRYPMVIVQYRTKGFLRGGIGDEVPIQTLAGRGYFILSVDNLTYEDIVGRKQSIEQLVAAFNDDFRGRRSILSAIEIATRRLIDKGLVDPQRIGISGLSDGCTTVQFAAVNSQLFSAGSVSGCGWEPFQDAILGPMIAQNYHESGWPRLADANPGFWSKISITLDPRRVRFPFLFQASDNEYLAMVGSHTALVQAGIPSDLYIFPDEDHIKWQPAHRLAVYRRNLDWFDFWLKGLVPSDPARKAEAERWSEMKASWKRPIPK</sequence>
<dbReference type="EMBL" id="CP009123">
    <property type="protein sequence ID" value="AJA11696.1"/>
    <property type="molecule type" value="Genomic_DNA"/>
</dbReference>
<feature type="signal peptide" evidence="1">
    <location>
        <begin position="1"/>
        <end position="25"/>
    </location>
</feature>
<dbReference type="KEGG" id="sphk:SKP52_24270"/>
<dbReference type="GO" id="GO:0008236">
    <property type="term" value="F:serine-type peptidase activity"/>
    <property type="evidence" value="ECO:0007669"/>
    <property type="project" value="InterPro"/>
</dbReference>
<feature type="chain" id="PRO_5002032353" evidence="1">
    <location>
        <begin position="26"/>
        <end position="704"/>
    </location>
</feature>
<dbReference type="Proteomes" id="UP000030907">
    <property type="component" value="Plasmid pSfKp5.2"/>
</dbReference>
<dbReference type="NCBIfam" id="NF033523">
    <property type="entry name" value="lasso_peptidase"/>
    <property type="match status" value="1"/>
</dbReference>
<dbReference type="Gene3D" id="3.40.50.1820">
    <property type="entry name" value="alpha/beta hydrolase"/>
    <property type="match status" value="1"/>
</dbReference>
<dbReference type="Pfam" id="PF00326">
    <property type="entry name" value="Peptidase_S9"/>
    <property type="match status" value="1"/>
</dbReference>
<keyword evidence="4" id="KW-1185">Reference proteome</keyword>
<evidence type="ECO:0000259" key="2">
    <source>
        <dbReference type="Pfam" id="PF00326"/>
    </source>
</evidence>
<dbReference type="GO" id="GO:0004177">
    <property type="term" value="F:aminopeptidase activity"/>
    <property type="evidence" value="ECO:0007669"/>
    <property type="project" value="UniProtKB-KW"/>
</dbReference>
<evidence type="ECO:0000313" key="4">
    <source>
        <dbReference type="Proteomes" id="UP000030907"/>
    </source>
</evidence>
<evidence type="ECO:0000313" key="3">
    <source>
        <dbReference type="EMBL" id="AJA11696.1"/>
    </source>
</evidence>
<name>A0A0A7PNQ6_9SPHN</name>